<dbReference type="EMBL" id="UOGA01000222">
    <property type="protein sequence ID" value="VAX22341.1"/>
    <property type="molecule type" value="Genomic_DNA"/>
</dbReference>
<name>A0A3B1C6S6_9ZZZZ</name>
<dbReference type="AlphaFoldDB" id="A0A3B1C6S6"/>
<protein>
    <submittedName>
        <fullName evidence="1">Uncharacterized protein</fullName>
    </submittedName>
</protein>
<proteinExistence type="predicted"/>
<sequence length="27" mass="3202">CPELGYREVFNIAPKPFIYQNLGYLKK</sequence>
<reference evidence="1" key="1">
    <citation type="submission" date="2018-06" db="EMBL/GenBank/DDBJ databases">
        <authorList>
            <person name="Zhirakovskaya E."/>
        </authorList>
    </citation>
    <scope>NUCLEOTIDE SEQUENCE</scope>
</reference>
<organism evidence="1">
    <name type="scientific">hydrothermal vent metagenome</name>
    <dbReference type="NCBI Taxonomy" id="652676"/>
    <lineage>
        <taxon>unclassified sequences</taxon>
        <taxon>metagenomes</taxon>
        <taxon>ecological metagenomes</taxon>
    </lineage>
</organism>
<accession>A0A3B1C6S6</accession>
<evidence type="ECO:0000313" key="1">
    <source>
        <dbReference type="EMBL" id="VAX22341.1"/>
    </source>
</evidence>
<gene>
    <name evidence="1" type="ORF">MNBD_NITROSPINAE04-1289</name>
</gene>
<feature type="non-terminal residue" evidence="1">
    <location>
        <position position="1"/>
    </location>
</feature>